<name>A0A3D9L7C6_MARFU</name>
<dbReference type="Pfam" id="PF22725">
    <property type="entry name" value="GFO_IDH_MocA_C3"/>
    <property type="match status" value="1"/>
</dbReference>
<evidence type="ECO:0000256" key="1">
    <source>
        <dbReference type="SAM" id="SignalP"/>
    </source>
</evidence>
<feature type="domain" description="GFO/IDH/MocA-like oxidoreductase" evidence="3">
    <location>
        <begin position="166"/>
        <end position="296"/>
    </location>
</feature>
<dbReference type="GO" id="GO:0000166">
    <property type="term" value="F:nucleotide binding"/>
    <property type="evidence" value="ECO:0007669"/>
    <property type="project" value="InterPro"/>
</dbReference>
<dbReference type="PANTHER" id="PTHR43818">
    <property type="entry name" value="BCDNA.GH03377"/>
    <property type="match status" value="1"/>
</dbReference>
<dbReference type="Proteomes" id="UP000256779">
    <property type="component" value="Unassembled WGS sequence"/>
</dbReference>
<gene>
    <name evidence="4" type="ORF">C7460_10375</name>
</gene>
<feature type="domain" description="Gfo/Idh/MocA-like oxidoreductase N-terminal" evidence="2">
    <location>
        <begin position="39"/>
        <end position="157"/>
    </location>
</feature>
<dbReference type="PROSITE" id="PS51318">
    <property type="entry name" value="TAT"/>
    <property type="match status" value="1"/>
</dbReference>
<reference evidence="4 5" key="1">
    <citation type="submission" date="2018-07" db="EMBL/GenBank/DDBJ databases">
        <title>Genomic Encyclopedia of Type Strains, Phase IV (KMG-IV): sequencing the most valuable type-strain genomes for metagenomic binning, comparative biology and taxonomic classification.</title>
        <authorList>
            <person name="Goeker M."/>
        </authorList>
    </citation>
    <scope>NUCLEOTIDE SEQUENCE [LARGE SCALE GENOMIC DNA]</scope>
    <source>
        <strain evidence="4 5">DSM 4134</strain>
    </source>
</reference>
<dbReference type="SUPFAM" id="SSF55347">
    <property type="entry name" value="Glyceraldehyde-3-phosphate dehydrogenase-like, C-terminal domain"/>
    <property type="match status" value="1"/>
</dbReference>
<dbReference type="InterPro" id="IPR050463">
    <property type="entry name" value="Gfo/Idh/MocA_oxidrdct_glycsds"/>
</dbReference>
<dbReference type="InterPro" id="IPR036291">
    <property type="entry name" value="NAD(P)-bd_dom_sf"/>
</dbReference>
<dbReference type="PANTHER" id="PTHR43818:SF12">
    <property type="entry name" value="NADH-DEPENDENT DEHYDROGENASE-RELATED"/>
    <property type="match status" value="1"/>
</dbReference>
<dbReference type="InterPro" id="IPR000683">
    <property type="entry name" value="Gfo/Idh/MocA-like_OxRdtase_N"/>
</dbReference>
<dbReference type="Gene3D" id="3.30.360.10">
    <property type="entry name" value="Dihydrodipicolinate Reductase, domain 2"/>
    <property type="match status" value="1"/>
</dbReference>
<dbReference type="OrthoDB" id="9763611at2"/>
<dbReference type="EMBL" id="QREG01000003">
    <property type="protein sequence ID" value="REE01559.1"/>
    <property type="molecule type" value="Genomic_DNA"/>
</dbReference>
<evidence type="ECO:0000313" key="5">
    <source>
        <dbReference type="Proteomes" id="UP000256779"/>
    </source>
</evidence>
<dbReference type="RefSeq" id="WP_115866846.1">
    <property type="nucleotide sequence ID" value="NZ_QREG01000003.1"/>
</dbReference>
<organism evidence="4 5">
    <name type="scientific">Marinoscillum furvescens DSM 4134</name>
    <dbReference type="NCBI Taxonomy" id="1122208"/>
    <lineage>
        <taxon>Bacteria</taxon>
        <taxon>Pseudomonadati</taxon>
        <taxon>Bacteroidota</taxon>
        <taxon>Cytophagia</taxon>
        <taxon>Cytophagales</taxon>
        <taxon>Reichenbachiellaceae</taxon>
        <taxon>Marinoscillum</taxon>
    </lineage>
</organism>
<keyword evidence="5" id="KW-1185">Reference proteome</keyword>
<sequence>MKNQKARRTFLKTGVLAAGGAMALPSMLSAMSFGKERVRLGVIGTGQRGTGLINLANKIEGLDVVACADVIPFRLEHALKLAPGAKGYASHEGLLENKKVDAVIIATPLSTHDEIALAALDADKHVYCEKTMVKGIAETQAVITKAKATDKVFQTGHQYHSSPLYNRALEIIRSGYLGEITAYECQWNRNGNWRRSVPDPKWERMINWRMYREYSGGLVAELMSHQIDFINWVTESHPAKITGFGGIDHWKDGRETFDNVHLLFEYPSGLDASFECTTTNGFEDYQIKVLGKKGTMILDYTKGVIYSERKGEALKGMVDGVSGATMDAWQRGEAVPIEAPGNDPTLDALRQFYESITEGKPVISSLETGALTSKCVQISLDALYEEKIKYWKDYPELNFG</sequence>
<evidence type="ECO:0000259" key="3">
    <source>
        <dbReference type="Pfam" id="PF22725"/>
    </source>
</evidence>
<dbReference type="InterPro" id="IPR055170">
    <property type="entry name" value="GFO_IDH_MocA-like_dom"/>
</dbReference>
<dbReference type="AlphaFoldDB" id="A0A3D9L7C6"/>
<accession>A0A3D9L7C6</accession>
<comment type="caution">
    <text evidence="4">The sequence shown here is derived from an EMBL/GenBank/DDBJ whole genome shotgun (WGS) entry which is preliminary data.</text>
</comment>
<dbReference type="Gene3D" id="3.40.50.720">
    <property type="entry name" value="NAD(P)-binding Rossmann-like Domain"/>
    <property type="match status" value="1"/>
</dbReference>
<proteinExistence type="predicted"/>
<keyword evidence="1" id="KW-0732">Signal</keyword>
<dbReference type="Pfam" id="PF01408">
    <property type="entry name" value="GFO_IDH_MocA"/>
    <property type="match status" value="1"/>
</dbReference>
<feature type="chain" id="PRO_5017723635" evidence="1">
    <location>
        <begin position="24"/>
        <end position="400"/>
    </location>
</feature>
<dbReference type="InterPro" id="IPR006311">
    <property type="entry name" value="TAT_signal"/>
</dbReference>
<feature type="signal peptide" evidence="1">
    <location>
        <begin position="1"/>
        <end position="23"/>
    </location>
</feature>
<dbReference type="SUPFAM" id="SSF51735">
    <property type="entry name" value="NAD(P)-binding Rossmann-fold domains"/>
    <property type="match status" value="1"/>
</dbReference>
<evidence type="ECO:0000259" key="2">
    <source>
        <dbReference type="Pfam" id="PF01408"/>
    </source>
</evidence>
<protein>
    <submittedName>
        <fullName evidence="4">Putative dehydrogenase</fullName>
    </submittedName>
</protein>
<evidence type="ECO:0000313" key="4">
    <source>
        <dbReference type="EMBL" id="REE01559.1"/>
    </source>
</evidence>